<accession>A0ABY3KZ23</accession>
<comment type="caution">
    <text evidence="1">The sequence shown here is derived from an EMBL/GenBank/DDBJ whole genome shotgun (WGS) entry which is preliminary data.</text>
</comment>
<keyword evidence="2" id="KW-1185">Reference proteome</keyword>
<protein>
    <submittedName>
        <fullName evidence="1">Uncharacterized protein</fullName>
    </submittedName>
</protein>
<name>A0ABY3KZ23_9FLAO</name>
<dbReference type="RefSeq" id="WP_147378495.1">
    <property type="nucleotide sequence ID" value="NZ_QXFJ01000007.1"/>
</dbReference>
<proteinExistence type="predicted"/>
<sequence>MHTTGNIGDFSMGAVHQLAMVLPFQLLFESTCVSFGIGVAHLCNPEKIEPKVATHQFGFAFGNIRDRAFKLFLF</sequence>
<dbReference type="Proteomes" id="UP000321528">
    <property type="component" value="Unassembled WGS sequence"/>
</dbReference>
<evidence type="ECO:0000313" key="1">
    <source>
        <dbReference type="EMBL" id="TXK08577.1"/>
    </source>
</evidence>
<organism evidence="1 2">
    <name type="scientific">Flagellimonas aequoris</name>
    <dbReference type="NCBI Taxonomy" id="2306997"/>
    <lineage>
        <taxon>Bacteria</taxon>
        <taxon>Pseudomonadati</taxon>
        <taxon>Bacteroidota</taxon>
        <taxon>Flavobacteriia</taxon>
        <taxon>Flavobacteriales</taxon>
        <taxon>Flavobacteriaceae</taxon>
        <taxon>Flagellimonas</taxon>
    </lineage>
</organism>
<gene>
    <name evidence="1" type="ORF">FQ019_00860</name>
</gene>
<evidence type="ECO:0000313" key="2">
    <source>
        <dbReference type="Proteomes" id="UP000321528"/>
    </source>
</evidence>
<dbReference type="EMBL" id="VNWL01000006">
    <property type="protein sequence ID" value="TXK08577.1"/>
    <property type="molecule type" value="Genomic_DNA"/>
</dbReference>
<reference evidence="1 2" key="1">
    <citation type="submission" date="2019-07" db="EMBL/GenBank/DDBJ databases">
        <title>Draft genome of two Muricauda strains isolated from deep sea.</title>
        <authorList>
            <person name="Sun C."/>
        </authorList>
    </citation>
    <scope>NUCLEOTIDE SEQUENCE [LARGE SCALE GENOMIC DNA]</scope>
    <source>
        <strain evidence="1 2">NH166</strain>
    </source>
</reference>